<feature type="transmembrane region" description="Helical" evidence="1">
    <location>
        <begin position="6"/>
        <end position="31"/>
    </location>
</feature>
<keyword evidence="3" id="KW-1185">Reference proteome</keyword>
<dbReference type="KEGG" id="sari:H5J25_13795"/>
<keyword evidence="1" id="KW-0472">Membrane</keyword>
<evidence type="ECO:0000256" key="1">
    <source>
        <dbReference type="SAM" id="Phobius"/>
    </source>
</evidence>
<keyword evidence="1" id="KW-1133">Transmembrane helix</keyword>
<name>A0A974NTB4_9SPHN</name>
<organism evidence="2 3">
    <name type="scientific">Sphingomonas aliaeris</name>
    <dbReference type="NCBI Taxonomy" id="2759526"/>
    <lineage>
        <taxon>Bacteria</taxon>
        <taxon>Pseudomonadati</taxon>
        <taxon>Pseudomonadota</taxon>
        <taxon>Alphaproteobacteria</taxon>
        <taxon>Sphingomonadales</taxon>
        <taxon>Sphingomonadaceae</taxon>
        <taxon>Sphingomonas</taxon>
    </lineage>
</organism>
<protein>
    <submittedName>
        <fullName evidence="2">Uncharacterized protein</fullName>
    </submittedName>
</protein>
<dbReference type="EMBL" id="CP061035">
    <property type="protein sequence ID" value="QQV76518.1"/>
    <property type="molecule type" value="Genomic_DNA"/>
</dbReference>
<dbReference type="AlphaFoldDB" id="A0A974NTB4"/>
<dbReference type="Proteomes" id="UP000595894">
    <property type="component" value="Chromosome"/>
</dbReference>
<accession>A0A974NTB4</accession>
<gene>
    <name evidence="2" type="ORF">H5J25_13795</name>
</gene>
<keyword evidence="1" id="KW-0812">Transmembrane</keyword>
<proteinExistence type="predicted"/>
<evidence type="ECO:0000313" key="2">
    <source>
        <dbReference type="EMBL" id="QQV76518.1"/>
    </source>
</evidence>
<sequence>MNVAPWTVIGWIVVAILILSIIITPIALYVMTQRHRRWREQLDADWKAIQSDIQTGPKRSAGRFRL</sequence>
<evidence type="ECO:0000313" key="3">
    <source>
        <dbReference type="Proteomes" id="UP000595894"/>
    </source>
</evidence>
<dbReference type="RefSeq" id="WP_202091907.1">
    <property type="nucleotide sequence ID" value="NZ_CP061035.1"/>
</dbReference>
<reference evidence="3" key="1">
    <citation type="submission" date="2020-09" db="EMBL/GenBank/DDBJ databases">
        <title>Sphingomonas sp., a new species isolated from pork steak.</title>
        <authorList>
            <person name="Heidler von Heilborn D."/>
        </authorList>
    </citation>
    <scope>NUCLEOTIDE SEQUENCE [LARGE SCALE GENOMIC DNA]</scope>
</reference>